<comment type="similarity">
    <text evidence="3 10">Belongs to the cytochrome c oxidase bacterial subunit CtaF family.</text>
</comment>
<evidence type="ECO:0000256" key="11">
    <source>
        <dbReference type="SAM" id="Phobius"/>
    </source>
</evidence>
<dbReference type="STRING" id="1050174.CEPID_08505"/>
<dbReference type="EC" id="7.1.1.9" evidence="10"/>
<evidence type="ECO:0000256" key="10">
    <source>
        <dbReference type="PIRNR" id="PIRNR017385"/>
    </source>
</evidence>
<gene>
    <name evidence="12" type="primary">ctaF</name>
    <name evidence="12" type="ORF">CEPID_08505</name>
</gene>
<name>A0A0G3GQR8_9CORY</name>
<comment type="subunit">
    <text evidence="10">Associates with subunits I, II and III to form cytochrome c oxidase.</text>
</comment>
<dbReference type="RefSeq" id="WP_047240559.1">
    <property type="nucleotide sequence ID" value="NZ_CP011541.1"/>
</dbReference>
<comment type="subcellular location">
    <subcellularLocation>
        <location evidence="2">Cell membrane</location>
        <topology evidence="2">Multi-pass membrane protein</topology>
    </subcellularLocation>
</comment>
<evidence type="ECO:0000256" key="3">
    <source>
        <dbReference type="ARBA" id="ARBA00006870"/>
    </source>
</evidence>
<evidence type="ECO:0000256" key="6">
    <source>
        <dbReference type="ARBA" id="ARBA00022967"/>
    </source>
</evidence>
<dbReference type="GO" id="GO:0004129">
    <property type="term" value="F:cytochrome-c oxidase activity"/>
    <property type="evidence" value="ECO:0007669"/>
    <property type="project" value="UniProtKB-EC"/>
</dbReference>
<keyword evidence="4 10" id="KW-1003">Cell membrane</keyword>
<evidence type="ECO:0000256" key="2">
    <source>
        <dbReference type="ARBA" id="ARBA00004651"/>
    </source>
</evidence>
<keyword evidence="5 11" id="KW-0812">Transmembrane</keyword>
<feature type="transmembrane region" description="Helical" evidence="11">
    <location>
        <begin position="83"/>
        <end position="108"/>
    </location>
</feature>
<evidence type="ECO:0000313" key="12">
    <source>
        <dbReference type="EMBL" id="AKK03551.1"/>
    </source>
</evidence>
<evidence type="ECO:0000256" key="1">
    <source>
        <dbReference type="ARBA" id="ARBA00002536"/>
    </source>
</evidence>
<dbReference type="InterPro" id="IPR021050">
    <property type="entry name" value="Cyt_c_oxidase_su4_actinobac"/>
</dbReference>
<sequence>MKSSAKIMYGLATFLLIMTVIYFVATAKVADAGSIQGIEWAGGTGLTLATGLCLMLGGYFHFTERRMDILPEDWEEAEVEDKTGMLGFFSPSSIWPAVMAGAIAVLGFGIVYMHYWLIAFGAMILIWSGTMLNLQYGIPKEKH</sequence>
<dbReference type="GO" id="GO:0022900">
    <property type="term" value="P:electron transport chain"/>
    <property type="evidence" value="ECO:0007669"/>
    <property type="project" value="InterPro"/>
</dbReference>
<proteinExistence type="inferred from homology"/>
<protein>
    <recommendedName>
        <fullName evidence="10">Cytochrome c oxidase polypeptide 4</fullName>
        <ecNumber evidence="10">7.1.1.9</ecNumber>
    </recommendedName>
    <alternativeName>
        <fullName evidence="10">Cytochrome aa3 subunit 4</fullName>
    </alternativeName>
    <alternativeName>
        <fullName evidence="10">Cytochrome c oxidase polypeptide IV</fullName>
    </alternativeName>
</protein>
<dbReference type="AlphaFoldDB" id="A0A0G3GQR8"/>
<organism evidence="12 13">
    <name type="scientific">Corynebacterium epidermidicanis</name>
    <dbReference type="NCBI Taxonomy" id="1050174"/>
    <lineage>
        <taxon>Bacteria</taxon>
        <taxon>Bacillati</taxon>
        <taxon>Actinomycetota</taxon>
        <taxon>Actinomycetes</taxon>
        <taxon>Mycobacteriales</taxon>
        <taxon>Corynebacteriaceae</taxon>
        <taxon>Corynebacterium</taxon>
    </lineage>
</organism>
<dbReference type="GO" id="GO:0005886">
    <property type="term" value="C:plasma membrane"/>
    <property type="evidence" value="ECO:0007669"/>
    <property type="project" value="UniProtKB-SubCell"/>
</dbReference>
<keyword evidence="8 10" id="KW-0472">Membrane</keyword>
<dbReference type="PIRSF" id="PIRSF017385">
    <property type="entry name" value="CtaF"/>
    <property type="match status" value="1"/>
</dbReference>
<evidence type="ECO:0000256" key="7">
    <source>
        <dbReference type="ARBA" id="ARBA00022989"/>
    </source>
</evidence>
<dbReference type="Proteomes" id="UP000035368">
    <property type="component" value="Chromosome"/>
</dbReference>
<dbReference type="KEGG" id="cei:CEPID_08505"/>
<comment type="catalytic activity">
    <reaction evidence="9 10">
        <text>4 Fe(II)-[cytochrome c] + O2 + 8 H(+)(in) = 4 Fe(III)-[cytochrome c] + 2 H2O + 4 H(+)(out)</text>
        <dbReference type="Rhea" id="RHEA:11436"/>
        <dbReference type="Rhea" id="RHEA-COMP:10350"/>
        <dbReference type="Rhea" id="RHEA-COMP:14399"/>
        <dbReference type="ChEBI" id="CHEBI:15377"/>
        <dbReference type="ChEBI" id="CHEBI:15378"/>
        <dbReference type="ChEBI" id="CHEBI:15379"/>
        <dbReference type="ChEBI" id="CHEBI:29033"/>
        <dbReference type="ChEBI" id="CHEBI:29034"/>
        <dbReference type="EC" id="7.1.1.9"/>
    </reaction>
</comment>
<keyword evidence="13" id="KW-1185">Reference proteome</keyword>
<keyword evidence="6 10" id="KW-1278">Translocase</keyword>
<evidence type="ECO:0000256" key="8">
    <source>
        <dbReference type="ARBA" id="ARBA00023136"/>
    </source>
</evidence>
<evidence type="ECO:0000256" key="9">
    <source>
        <dbReference type="ARBA" id="ARBA00047816"/>
    </source>
</evidence>
<feature type="transmembrane region" description="Helical" evidence="11">
    <location>
        <begin position="40"/>
        <end position="62"/>
    </location>
</feature>
<dbReference type="EMBL" id="CP011541">
    <property type="protein sequence ID" value="AKK03551.1"/>
    <property type="molecule type" value="Genomic_DNA"/>
</dbReference>
<dbReference type="PATRIC" id="fig|1050174.4.peg.1713"/>
<dbReference type="Pfam" id="PF12270">
    <property type="entry name" value="Cyt_c_ox_IV"/>
    <property type="match status" value="1"/>
</dbReference>
<evidence type="ECO:0000256" key="5">
    <source>
        <dbReference type="ARBA" id="ARBA00022692"/>
    </source>
</evidence>
<keyword evidence="7 11" id="KW-1133">Transmembrane helix</keyword>
<evidence type="ECO:0000256" key="4">
    <source>
        <dbReference type="ARBA" id="ARBA00022475"/>
    </source>
</evidence>
<dbReference type="GO" id="GO:0016491">
    <property type="term" value="F:oxidoreductase activity"/>
    <property type="evidence" value="ECO:0007669"/>
    <property type="project" value="UniProtKB-KW"/>
</dbReference>
<keyword evidence="12" id="KW-0560">Oxidoreductase</keyword>
<reference evidence="12 13" key="1">
    <citation type="submission" date="2015-05" db="EMBL/GenBank/DDBJ databases">
        <title>Complete genome sequence of Corynebacterium epidermidicanis DSM 45586, isolated from the skin of a dog suffering from pruritus.</title>
        <authorList>
            <person name="Ruckert C."/>
            <person name="Albersmeier A."/>
            <person name="Winkler A."/>
            <person name="Tauch A."/>
        </authorList>
    </citation>
    <scope>NUCLEOTIDE SEQUENCE [LARGE SCALE GENOMIC DNA]</scope>
    <source>
        <strain evidence="12 13">DSM 45586</strain>
    </source>
</reference>
<evidence type="ECO:0000313" key="13">
    <source>
        <dbReference type="Proteomes" id="UP000035368"/>
    </source>
</evidence>
<feature type="transmembrane region" description="Helical" evidence="11">
    <location>
        <begin position="7"/>
        <end position="25"/>
    </location>
</feature>
<feature type="transmembrane region" description="Helical" evidence="11">
    <location>
        <begin position="114"/>
        <end position="134"/>
    </location>
</feature>
<accession>A0A0G3GQR8</accession>
<comment type="function">
    <text evidence="1 10">Part of cytochrome c oxidase, its function is unknown.</text>
</comment>
<dbReference type="OrthoDB" id="5244617at2"/>